<organism evidence="2 3">
    <name type="scientific">Batillaria attramentaria</name>
    <dbReference type="NCBI Taxonomy" id="370345"/>
    <lineage>
        <taxon>Eukaryota</taxon>
        <taxon>Metazoa</taxon>
        <taxon>Spiralia</taxon>
        <taxon>Lophotrochozoa</taxon>
        <taxon>Mollusca</taxon>
        <taxon>Gastropoda</taxon>
        <taxon>Caenogastropoda</taxon>
        <taxon>Sorbeoconcha</taxon>
        <taxon>Cerithioidea</taxon>
        <taxon>Batillariidae</taxon>
        <taxon>Batillaria</taxon>
    </lineage>
</organism>
<reference evidence="2 3" key="1">
    <citation type="journal article" date="2023" name="Sci. Data">
        <title>Genome assembly of the Korean intertidal mud-creeper Batillaria attramentaria.</title>
        <authorList>
            <person name="Patra A.K."/>
            <person name="Ho P.T."/>
            <person name="Jun S."/>
            <person name="Lee S.J."/>
            <person name="Kim Y."/>
            <person name="Won Y.J."/>
        </authorList>
    </citation>
    <scope>NUCLEOTIDE SEQUENCE [LARGE SCALE GENOMIC DNA]</scope>
    <source>
        <strain evidence="2">Wonlab-2016</strain>
    </source>
</reference>
<evidence type="ECO:0000313" key="3">
    <source>
        <dbReference type="Proteomes" id="UP001519460"/>
    </source>
</evidence>
<sequence>MKLGDGCLGESAAIFAPPPPRPDRQTKQWYNVSLELPCSPDSYQAAGNLPDATMSHCPLPVRSLPGHASPARAAALLMCPADATCTPSQTVQSRPPPPAPSAITLHNENPTCLNQRASRVLNVGPDEWRQPTTDLTSFSQTGLII</sequence>
<name>A0ABD0KJH0_9CAEN</name>
<dbReference type="AlphaFoldDB" id="A0ABD0KJH0"/>
<proteinExistence type="predicted"/>
<feature type="region of interest" description="Disordered" evidence="1">
    <location>
        <begin position="86"/>
        <end position="106"/>
    </location>
</feature>
<protein>
    <submittedName>
        <fullName evidence="2">Uncharacterized protein</fullName>
    </submittedName>
</protein>
<evidence type="ECO:0000313" key="2">
    <source>
        <dbReference type="EMBL" id="KAK7487092.1"/>
    </source>
</evidence>
<accession>A0ABD0KJH0</accession>
<comment type="caution">
    <text evidence="2">The sequence shown here is derived from an EMBL/GenBank/DDBJ whole genome shotgun (WGS) entry which is preliminary data.</text>
</comment>
<dbReference type="Proteomes" id="UP001519460">
    <property type="component" value="Unassembled WGS sequence"/>
</dbReference>
<keyword evidence="3" id="KW-1185">Reference proteome</keyword>
<gene>
    <name evidence="2" type="ORF">BaRGS_00021587</name>
</gene>
<evidence type="ECO:0000256" key="1">
    <source>
        <dbReference type="SAM" id="MobiDB-lite"/>
    </source>
</evidence>
<dbReference type="EMBL" id="JACVVK020000169">
    <property type="protein sequence ID" value="KAK7487092.1"/>
    <property type="molecule type" value="Genomic_DNA"/>
</dbReference>